<dbReference type="InterPro" id="IPR002347">
    <property type="entry name" value="SDR_fam"/>
</dbReference>
<dbReference type="Gene3D" id="3.40.50.720">
    <property type="entry name" value="NAD(P)-binding Rossmann-like Domain"/>
    <property type="match status" value="1"/>
</dbReference>
<dbReference type="PANTHER" id="PTHR42879:SF2">
    <property type="entry name" value="3-OXOACYL-[ACYL-CARRIER-PROTEIN] REDUCTASE FABG"/>
    <property type="match status" value="1"/>
</dbReference>
<evidence type="ECO:0000313" key="5">
    <source>
        <dbReference type="Proteomes" id="UP000469734"/>
    </source>
</evidence>
<dbReference type="PROSITE" id="PS00061">
    <property type="entry name" value="ADH_SHORT"/>
    <property type="match status" value="1"/>
</dbReference>
<protein>
    <submittedName>
        <fullName evidence="4">Acetoacetyl-CoA reductase</fullName>
        <ecNumber evidence="4">1.1.1.36</ecNumber>
    </submittedName>
</protein>
<dbReference type="GO" id="GO:0005737">
    <property type="term" value="C:cytoplasm"/>
    <property type="evidence" value="ECO:0007669"/>
    <property type="project" value="InterPro"/>
</dbReference>
<dbReference type="InterPro" id="IPR020904">
    <property type="entry name" value="Sc_DH/Rdtase_CS"/>
</dbReference>
<dbReference type="NCBIfam" id="NF009466">
    <property type="entry name" value="PRK12826.1-2"/>
    <property type="match status" value="1"/>
</dbReference>
<evidence type="ECO:0000259" key="3">
    <source>
        <dbReference type="SMART" id="SM00822"/>
    </source>
</evidence>
<name>A0A7X4KGW6_9BURK</name>
<dbReference type="InterPro" id="IPR057326">
    <property type="entry name" value="KR_dom"/>
</dbReference>
<evidence type="ECO:0000313" key="4">
    <source>
        <dbReference type="EMBL" id="MYM73926.1"/>
    </source>
</evidence>
<evidence type="ECO:0000256" key="2">
    <source>
        <dbReference type="ARBA" id="ARBA00023002"/>
    </source>
</evidence>
<dbReference type="GO" id="GO:0018454">
    <property type="term" value="F:acetoacetyl-CoA reductase activity"/>
    <property type="evidence" value="ECO:0007669"/>
    <property type="project" value="UniProtKB-EC"/>
</dbReference>
<sequence length="240" mass="25103">MQRTALVTGGSRGLGRAISIALHTAGHRVAAVYLSNEGAAQAFSDATSIPVFRWDVSDFEACGKGVCAVEQQLGPIGILVNNAGITSDAVLHRMTPDQWTRVVNTNLGSVFNMCRHVIEGMRARGYGRIVNISSVNGEKGQFGQANYAAAKAGILGFTKALAIEGAHKNVTVNAVAPGYCDTDMVAAVAPDIRQHILEGIPVGRLGTPDDIARLVAFLADDASGFITGATFDVNGGQYMA</sequence>
<dbReference type="Proteomes" id="UP000469734">
    <property type="component" value="Unassembled WGS sequence"/>
</dbReference>
<dbReference type="GO" id="GO:0042619">
    <property type="term" value="P:poly-hydroxybutyrate biosynthetic process"/>
    <property type="evidence" value="ECO:0007669"/>
    <property type="project" value="InterPro"/>
</dbReference>
<proteinExistence type="inferred from homology"/>
<comment type="similarity">
    <text evidence="1">Belongs to the short-chain dehydrogenases/reductases (SDR) family.</text>
</comment>
<dbReference type="InterPro" id="IPR011283">
    <property type="entry name" value="Acetoacetyl-CoA_reductase"/>
</dbReference>
<dbReference type="PRINTS" id="PR00081">
    <property type="entry name" value="GDHRDH"/>
</dbReference>
<organism evidence="4 5">
    <name type="scientific">Duganella margarita</name>
    <dbReference type="NCBI Taxonomy" id="2692170"/>
    <lineage>
        <taxon>Bacteria</taxon>
        <taxon>Pseudomonadati</taxon>
        <taxon>Pseudomonadota</taxon>
        <taxon>Betaproteobacteria</taxon>
        <taxon>Burkholderiales</taxon>
        <taxon>Oxalobacteraceae</taxon>
        <taxon>Telluria group</taxon>
        <taxon>Duganella</taxon>
    </lineage>
</organism>
<comment type="caution">
    <text evidence="4">The sequence shown here is derived from an EMBL/GenBank/DDBJ whole genome shotgun (WGS) entry which is preliminary data.</text>
</comment>
<dbReference type="NCBIfam" id="NF009464">
    <property type="entry name" value="PRK12824.1"/>
    <property type="match status" value="1"/>
</dbReference>
<dbReference type="RefSeq" id="WP_161050982.1">
    <property type="nucleotide sequence ID" value="NZ_WWCR01000018.1"/>
</dbReference>
<dbReference type="CDD" id="cd05333">
    <property type="entry name" value="BKR_SDR_c"/>
    <property type="match status" value="1"/>
</dbReference>
<dbReference type="Pfam" id="PF13561">
    <property type="entry name" value="adh_short_C2"/>
    <property type="match status" value="1"/>
</dbReference>
<evidence type="ECO:0000256" key="1">
    <source>
        <dbReference type="ARBA" id="ARBA00006484"/>
    </source>
</evidence>
<dbReference type="PRINTS" id="PR00080">
    <property type="entry name" value="SDRFAMILY"/>
</dbReference>
<dbReference type="FunFam" id="3.40.50.720:FF:000173">
    <property type="entry name" value="3-oxoacyl-[acyl-carrier protein] reductase"/>
    <property type="match status" value="1"/>
</dbReference>
<dbReference type="SUPFAM" id="SSF51735">
    <property type="entry name" value="NAD(P)-binding Rossmann-fold domains"/>
    <property type="match status" value="1"/>
</dbReference>
<dbReference type="GO" id="GO:0032787">
    <property type="term" value="P:monocarboxylic acid metabolic process"/>
    <property type="evidence" value="ECO:0007669"/>
    <property type="project" value="UniProtKB-ARBA"/>
</dbReference>
<dbReference type="InterPro" id="IPR050259">
    <property type="entry name" value="SDR"/>
</dbReference>
<dbReference type="SMART" id="SM00822">
    <property type="entry name" value="PKS_KR"/>
    <property type="match status" value="1"/>
</dbReference>
<feature type="domain" description="Ketoreductase" evidence="3">
    <location>
        <begin position="3"/>
        <end position="178"/>
    </location>
</feature>
<dbReference type="PANTHER" id="PTHR42879">
    <property type="entry name" value="3-OXOACYL-(ACYL-CARRIER-PROTEIN) REDUCTASE"/>
    <property type="match status" value="1"/>
</dbReference>
<reference evidence="4 5" key="1">
    <citation type="submission" date="2019-12" db="EMBL/GenBank/DDBJ databases">
        <title>Novel species isolated from a subtropical stream in China.</title>
        <authorList>
            <person name="Lu H."/>
        </authorList>
    </citation>
    <scope>NUCLEOTIDE SEQUENCE [LARGE SCALE GENOMIC DNA]</scope>
    <source>
        <strain evidence="4 5">FT134W</strain>
    </source>
</reference>
<dbReference type="AlphaFoldDB" id="A0A7X4KGW6"/>
<dbReference type="NCBIfam" id="TIGR01829">
    <property type="entry name" value="AcAcCoA_reduct"/>
    <property type="match status" value="1"/>
</dbReference>
<keyword evidence="2 4" id="KW-0560">Oxidoreductase</keyword>
<dbReference type="InterPro" id="IPR036291">
    <property type="entry name" value="NAD(P)-bd_dom_sf"/>
</dbReference>
<dbReference type="EC" id="1.1.1.36" evidence="4"/>
<dbReference type="EMBL" id="WWCR01000018">
    <property type="protein sequence ID" value="MYM73926.1"/>
    <property type="molecule type" value="Genomic_DNA"/>
</dbReference>
<gene>
    <name evidence="4" type="primary">phbB</name>
    <name evidence="4" type="ORF">GTP56_17190</name>
</gene>
<accession>A0A7X4KGW6</accession>